<dbReference type="Pfam" id="PF03567">
    <property type="entry name" value="Sulfotransfer_2"/>
    <property type="match status" value="1"/>
</dbReference>
<proteinExistence type="inferred from homology"/>
<dbReference type="PANTHER" id="PTHR12137:SF54">
    <property type="entry name" value="CARBOHYDRATE SULFOTRANSFERASE"/>
    <property type="match status" value="1"/>
</dbReference>
<keyword evidence="7 9" id="KW-0472">Membrane</keyword>
<evidence type="ECO:0000256" key="2">
    <source>
        <dbReference type="ARBA" id="ARBA00006339"/>
    </source>
</evidence>
<evidence type="ECO:0000313" key="10">
    <source>
        <dbReference type="EMBL" id="JAV19104.1"/>
    </source>
</evidence>
<dbReference type="EC" id="2.8.2.-" evidence="9"/>
<dbReference type="PANTHER" id="PTHR12137">
    <property type="entry name" value="CARBOHYDRATE SULFOTRANSFERASE"/>
    <property type="match status" value="1"/>
</dbReference>
<sequence>MCSIHLISLIEQFVWIPFEKASSLLSPHFVVWSRPVCVCAAAMATSGASNNQKRHLAVAAMFVAVVLLAFCTSFRSVSIPFFQHGIRPTRSSSSGLLQYVRRVCRVQFQGWTSTTVSGQQTPRSMPEPVSTVRWCKTLDGNVTFAGRGRFERGWIERIAREIEPNSLLMLVEHPLVRVARFYRDALREVHPKSPFWPLAVDIKAHQRDRNIHTPPSFAQFLTFVIDLRRSVHPLGFHWQPYATLCQPCLLRYDAIVRLDAPPNDVTQRAEVDQLAALYGDGMDEALLERTVEFYRDDLMLLNYSVDRFYRELYKNFHAVIVQVRPS</sequence>
<keyword evidence="5 9" id="KW-1133">Transmembrane helix</keyword>
<keyword evidence="9" id="KW-0119">Carbohydrate metabolism</keyword>
<feature type="transmembrane region" description="Helical" evidence="9">
    <location>
        <begin position="56"/>
        <end position="77"/>
    </location>
</feature>
<keyword evidence="9" id="KW-0735">Signal-anchor</keyword>
<dbReference type="EMBL" id="GFDL01015941">
    <property type="protein sequence ID" value="JAV19104.1"/>
    <property type="molecule type" value="Transcribed_RNA"/>
</dbReference>
<keyword evidence="3 9" id="KW-0808">Transferase</keyword>
<protein>
    <recommendedName>
        <fullName evidence="9">Carbohydrate sulfotransferase</fullName>
        <ecNumber evidence="9">2.8.2.-</ecNumber>
    </recommendedName>
</protein>
<name>A0A1Q3EUX1_CULTA</name>
<keyword evidence="4 9" id="KW-0812">Transmembrane</keyword>
<evidence type="ECO:0000256" key="4">
    <source>
        <dbReference type="ARBA" id="ARBA00022692"/>
    </source>
</evidence>
<dbReference type="GO" id="GO:0016051">
    <property type="term" value="P:carbohydrate biosynthetic process"/>
    <property type="evidence" value="ECO:0007669"/>
    <property type="project" value="InterPro"/>
</dbReference>
<comment type="subcellular location">
    <subcellularLocation>
        <location evidence="1 9">Golgi apparatus membrane</location>
        <topology evidence="1 9">Single-pass type II membrane protein</topology>
    </subcellularLocation>
</comment>
<keyword evidence="6 9" id="KW-0333">Golgi apparatus</keyword>
<dbReference type="InterPro" id="IPR005331">
    <property type="entry name" value="Sulfotransferase"/>
</dbReference>
<accession>A0A1Q3EUX1</accession>
<organism evidence="10">
    <name type="scientific">Culex tarsalis</name>
    <name type="common">Encephalitis mosquito</name>
    <dbReference type="NCBI Taxonomy" id="7177"/>
    <lineage>
        <taxon>Eukaryota</taxon>
        <taxon>Metazoa</taxon>
        <taxon>Ecdysozoa</taxon>
        <taxon>Arthropoda</taxon>
        <taxon>Hexapoda</taxon>
        <taxon>Insecta</taxon>
        <taxon>Pterygota</taxon>
        <taxon>Neoptera</taxon>
        <taxon>Endopterygota</taxon>
        <taxon>Diptera</taxon>
        <taxon>Nematocera</taxon>
        <taxon>Culicoidea</taxon>
        <taxon>Culicidae</taxon>
        <taxon>Culicinae</taxon>
        <taxon>Culicini</taxon>
        <taxon>Culex</taxon>
        <taxon>Culex</taxon>
    </lineage>
</organism>
<keyword evidence="8 9" id="KW-0325">Glycoprotein</keyword>
<dbReference type="GO" id="GO:0000139">
    <property type="term" value="C:Golgi membrane"/>
    <property type="evidence" value="ECO:0007669"/>
    <property type="project" value="UniProtKB-SubCell"/>
</dbReference>
<comment type="similarity">
    <text evidence="2 9">Belongs to the sulfotransferase 2 family.</text>
</comment>
<dbReference type="InterPro" id="IPR018011">
    <property type="entry name" value="Carb_sulfotrans_8-10"/>
</dbReference>
<evidence type="ECO:0000256" key="6">
    <source>
        <dbReference type="ARBA" id="ARBA00023034"/>
    </source>
</evidence>
<evidence type="ECO:0000256" key="7">
    <source>
        <dbReference type="ARBA" id="ARBA00023136"/>
    </source>
</evidence>
<evidence type="ECO:0000256" key="5">
    <source>
        <dbReference type="ARBA" id="ARBA00022989"/>
    </source>
</evidence>
<evidence type="ECO:0000256" key="9">
    <source>
        <dbReference type="RuleBase" id="RU364020"/>
    </source>
</evidence>
<reference evidence="10" key="1">
    <citation type="submission" date="2017-01" db="EMBL/GenBank/DDBJ databases">
        <title>A deep insight into the sialotranscriptome of adult male and female Cluex tarsalis mosquitoes.</title>
        <authorList>
            <person name="Ribeiro J.M."/>
            <person name="Moreira F."/>
            <person name="Bernard K.A."/>
            <person name="Calvo E."/>
        </authorList>
    </citation>
    <scope>NUCLEOTIDE SEQUENCE</scope>
    <source>
        <strain evidence="10">Kern County</strain>
        <tissue evidence="10">Salivary glands</tissue>
    </source>
</reference>
<dbReference type="GO" id="GO:0008146">
    <property type="term" value="F:sulfotransferase activity"/>
    <property type="evidence" value="ECO:0007669"/>
    <property type="project" value="InterPro"/>
</dbReference>
<evidence type="ECO:0000256" key="8">
    <source>
        <dbReference type="ARBA" id="ARBA00023180"/>
    </source>
</evidence>
<evidence type="ECO:0000256" key="1">
    <source>
        <dbReference type="ARBA" id="ARBA00004323"/>
    </source>
</evidence>
<evidence type="ECO:0000256" key="3">
    <source>
        <dbReference type="ARBA" id="ARBA00022679"/>
    </source>
</evidence>
<dbReference type="AlphaFoldDB" id="A0A1Q3EUX1"/>